<proteinExistence type="predicted"/>
<evidence type="ECO:0000313" key="1">
    <source>
        <dbReference type="EMBL" id="GAA1094149.1"/>
    </source>
</evidence>
<gene>
    <name evidence="1" type="ORF">GCM10009668_07300</name>
</gene>
<dbReference type="EMBL" id="BAAALG010000002">
    <property type="protein sequence ID" value="GAA1094149.1"/>
    <property type="molecule type" value="Genomic_DNA"/>
</dbReference>
<protein>
    <submittedName>
        <fullName evidence="1">Uncharacterized protein</fullName>
    </submittedName>
</protein>
<sequence length="55" mass="5822">MQDLEVASSARQGDGDIFEVNRRRAAVVDVEQVAARGRCGGHEDTSGLRAVVPIG</sequence>
<evidence type="ECO:0000313" key="2">
    <source>
        <dbReference type="Proteomes" id="UP001501581"/>
    </source>
</evidence>
<keyword evidence="2" id="KW-1185">Reference proteome</keyword>
<comment type="caution">
    <text evidence="1">The sequence shown here is derived from an EMBL/GenBank/DDBJ whole genome shotgun (WGS) entry which is preliminary data.</text>
</comment>
<dbReference type="Proteomes" id="UP001501581">
    <property type="component" value="Unassembled WGS sequence"/>
</dbReference>
<name>A0ABN1TNY7_9ACTN</name>
<accession>A0ABN1TNY7</accession>
<reference evidence="1 2" key="1">
    <citation type="journal article" date="2019" name="Int. J. Syst. Evol. Microbiol.">
        <title>The Global Catalogue of Microorganisms (GCM) 10K type strain sequencing project: providing services to taxonomists for standard genome sequencing and annotation.</title>
        <authorList>
            <consortium name="The Broad Institute Genomics Platform"/>
            <consortium name="The Broad Institute Genome Sequencing Center for Infectious Disease"/>
            <person name="Wu L."/>
            <person name="Ma J."/>
        </authorList>
    </citation>
    <scope>NUCLEOTIDE SEQUENCE [LARGE SCALE GENOMIC DNA]</scope>
    <source>
        <strain evidence="1 2">JCM 13008</strain>
    </source>
</reference>
<organism evidence="1 2">
    <name type="scientific">Nocardioides dubius</name>
    <dbReference type="NCBI Taxonomy" id="317019"/>
    <lineage>
        <taxon>Bacteria</taxon>
        <taxon>Bacillati</taxon>
        <taxon>Actinomycetota</taxon>
        <taxon>Actinomycetes</taxon>
        <taxon>Propionibacteriales</taxon>
        <taxon>Nocardioidaceae</taxon>
        <taxon>Nocardioides</taxon>
    </lineage>
</organism>